<keyword evidence="2" id="KW-1185">Reference proteome</keyword>
<accession>A0ACD4PGK0</accession>
<dbReference type="EMBL" id="CP114370">
    <property type="protein sequence ID" value="WBP83752.1"/>
    <property type="molecule type" value="Genomic_DNA"/>
</dbReference>
<dbReference type="Proteomes" id="UP001213039">
    <property type="component" value="Chromosome"/>
</dbReference>
<sequence>MNIFDILSVILICLFVLAITIGILLMLYIYYRSSSGIIIFKVDKINNRVLRISNTYHFMSTIFDSKKSGFKEFNYISLDDFLEHFDKTSKDKFNNVFDMSWNENKVEVISVNINQKYRKNFTIWERLAVRFDKSITKTPEYQVTIRQDRTTNFICALRWNKASKKIQNLTIKNHKDSRYFSLNEKNLTVIGMMLKSVFNLKEIRNSDIYEIYSMFDFKSKKTFYFKEDGIIYFVLKGVSNKRYKEYQNIINDLNKNKYINKNFNYSTMFKTSSIKNEQDLINIKNMLKYSLYNIYSNNVDYSKYMFFDEKIIKNADFQDFINNLNKYDVINSTSDNEIKIKEYMITKYSTKQKGSLVLVECSLKDNVLDSKWIELFKKIFYLEYKYQKSWYSHIGELKKYNSSNSMFKVSQEVFLDQNFVPTTNKPICLVYANDNEFLANLLKVKIDKFAKDHKIYTALYIDRIDRTLINIINTIEKIKAIVIGENISQNLNDWSVFYDCLNLVKLAKDKNTRIIFEKPKNDLDSLIIEKLDIQFSFDS</sequence>
<reference evidence="1" key="1">
    <citation type="submission" date="2022-12" db="EMBL/GenBank/DDBJ databases">
        <authorList>
            <consortium name="Asia Pacific Centre for Animal Health"/>
            <person name="Klose S.M."/>
            <person name="Legione A.R."/>
            <person name="Monotti I."/>
            <person name="Bushell R."/>
            <person name="Marenda M.S."/>
            <person name="Sugiyama T."/>
            <person name="Browning G.F."/>
            <person name="Vaz P.K."/>
        </authorList>
    </citation>
    <scope>NUCLEOTIDE SEQUENCE</scope>
    <source>
        <strain evidence="1">Felid995</strain>
    </source>
</reference>
<evidence type="ECO:0000313" key="2">
    <source>
        <dbReference type="Proteomes" id="UP001213039"/>
    </source>
</evidence>
<evidence type="ECO:0000313" key="1">
    <source>
        <dbReference type="EMBL" id="WBP83752.1"/>
    </source>
</evidence>
<proteinExistence type="predicted"/>
<gene>
    <name evidence="1" type="ORF">Me_995_000371</name>
</gene>
<name>A0ACD4PGK0_9BACT</name>
<organism evidence="1 2">
    <name type="scientific">Mycoplasmopsis edwardii</name>
    <dbReference type="NCBI Taxonomy" id="53558"/>
    <lineage>
        <taxon>Bacteria</taxon>
        <taxon>Bacillati</taxon>
        <taxon>Mycoplasmatota</taxon>
        <taxon>Mycoplasmoidales</taxon>
        <taxon>Metamycoplasmataceae</taxon>
        <taxon>Mycoplasmopsis</taxon>
    </lineage>
</organism>
<protein>
    <submittedName>
        <fullName evidence="1">Uncharacterized protein</fullName>
    </submittedName>
</protein>